<dbReference type="Pfam" id="PF09995">
    <property type="entry name" value="MPAB_Lcp_cat"/>
    <property type="match status" value="1"/>
</dbReference>
<dbReference type="Proteomes" id="UP000066480">
    <property type="component" value="Chromosome"/>
</dbReference>
<dbReference type="InterPro" id="IPR018713">
    <property type="entry name" value="MPAB/Lcp_cat_dom"/>
</dbReference>
<dbReference type="InterPro" id="IPR037473">
    <property type="entry name" value="Lcp-like"/>
</dbReference>
<dbReference type="PANTHER" id="PTHR37539:SF1">
    <property type="entry name" value="ER-BOUND OXYGENASE MPAB_MPAB'_RUBBER OXYGENASE CATALYTIC DOMAIN-CONTAINING PROTEIN"/>
    <property type="match status" value="1"/>
</dbReference>
<dbReference type="PATRIC" id="fig|571913.6.peg.1076"/>
<dbReference type="OrthoDB" id="7614910at2"/>
<dbReference type="KEGG" id="lmoi:VV02_05280"/>
<dbReference type="AlphaFoldDB" id="A0A0K1JFD5"/>
<feature type="domain" description="ER-bound oxygenase mpaB/mpaB'/Rubber oxygenase catalytic" evidence="1">
    <location>
        <begin position="121"/>
        <end position="355"/>
    </location>
</feature>
<proteinExistence type="predicted"/>
<evidence type="ECO:0000313" key="3">
    <source>
        <dbReference type="Proteomes" id="UP000066480"/>
    </source>
</evidence>
<name>A0A0K1JFD5_9MICO</name>
<dbReference type="EMBL" id="CP011112">
    <property type="protein sequence ID" value="AKU15416.1"/>
    <property type="molecule type" value="Genomic_DNA"/>
</dbReference>
<dbReference type="STRING" id="571913.VV02_05280"/>
<evidence type="ECO:0000259" key="1">
    <source>
        <dbReference type="Pfam" id="PF09995"/>
    </source>
</evidence>
<sequence>MACPQAATSVPTRFRCDPQWGERVARPFRLLVGRDAGPSSEEIHELQDALVRRDELGAALARAIHHDKTVTMAQFRQALTTGLGSVPDPAPELTAFFERVESRPDWVDDELLLRAGAAIRRVGWDAGDILAYGSLLGGYQSAAALEPLARTGRLDGPETLRRVGETSAWWLACTEPGGGMARDSEGFRLSVHVRLMHAFVNDALERQDDWDWTHRGVPINQYDQASTIQTFSTTFLIHARLLGVRISRQDSKAIMHLWSYVGWLMGVDEQWLPRTERVGRRATYHLLSNDPPPDHNSRSLAAALIGMTDHYPDSTSWRRRFQRERALSLGTHLIRPSGMRDVGLPVRPPWYPAFRIASNLMWFQLIGRLPGGTDRLDRRAARALVRLDRLQFGGRRPRVGPASPNLTRP</sequence>
<protein>
    <recommendedName>
        <fullName evidence="1">ER-bound oxygenase mpaB/mpaB'/Rubber oxygenase catalytic domain-containing protein</fullName>
    </recommendedName>
</protein>
<dbReference type="GO" id="GO:0016491">
    <property type="term" value="F:oxidoreductase activity"/>
    <property type="evidence" value="ECO:0007669"/>
    <property type="project" value="InterPro"/>
</dbReference>
<keyword evidence="3" id="KW-1185">Reference proteome</keyword>
<reference evidence="2 3" key="1">
    <citation type="submission" date="2015-03" db="EMBL/GenBank/DDBJ databases">
        <title>Luteipulveratus halotolerans sp. nov., a novel actinobacterium (Dermacoccaceae) from Sarawak, Malaysia.</title>
        <authorList>
            <person name="Juboi H."/>
            <person name="Basik A."/>
            <person name="Shamsul S.S."/>
            <person name="Arnold P."/>
            <person name="Schmitt E.K."/>
            <person name="Sanglier J.-J."/>
            <person name="Yeo T."/>
        </authorList>
    </citation>
    <scope>NUCLEOTIDE SEQUENCE [LARGE SCALE GENOMIC DNA]</scope>
    <source>
        <strain evidence="2 3">MN07-A0370</strain>
    </source>
</reference>
<accession>A0A0K1JFD5</accession>
<evidence type="ECO:0000313" key="2">
    <source>
        <dbReference type="EMBL" id="AKU15416.1"/>
    </source>
</evidence>
<gene>
    <name evidence="2" type="ORF">VV02_05280</name>
</gene>
<dbReference type="PANTHER" id="PTHR37539">
    <property type="entry name" value="SECRETED PROTEIN-RELATED"/>
    <property type="match status" value="1"/>
</dbReference>
<organism evidence="2 3">
    <name type="scientific">Luteipulveratus mongoliensis</name>
    <dbReference type="NCBI Taxonomy" id="571913"/>
    <lineage>
        <taxon>Bacteria</taxon>
        <taxon>Bacillati</taxon>
        <taxon>Actinomycetota</taxon>
        <taxon>Actinomycetes</taxon>
        <taxon>Micrococcales</taxon>
        <taxon>Dermacoccaceae</taxon>
        <taxon>Luteipulveratus</taxon>
    </lineage>
</organism>
<dbReference type="RefSeq" id="WP_052590303.1">
    <property type="nucleotide sequence ID" value="NZ_CP011112.1"/>
</dbReference>